<comment type="caution">
    <text evidence="2">The sequence shown here is derived from an EMBL/GenBank/DDBJ whole genome shotgun (WGS) entry which is preliminary data.</text>
</comment>
<reference evidence="2" key="1">
    <citation type="submission" date="2019-12" db="EMBL/GenBank/DDBJ databases">
        <title>Genome sequencing and annotation of Brassica cretica.</title>
        <authorList>
            <person name="Studholme D.J."/>
            <person name="Sarris P."/>
        </authorList>
    </citation>
    <scope>NUCLEOTIDE SEQUENCE</scope>
    <source>
        <strain evidence="2">PFS-109/04</strain>
        <tissue evidence="2">Leaf</tissue>
    </source>
</reference>
<dbReference type="AlphaFoldDB" id="A0A8S9N4A9"/>
<feature type="compositionally biased region" description="Basic and acidic residues" evidence="1">
    <location>
        <begin position="17"/>
        <end position="29"/>
    </location>
</feature>
<evidence type="ECO:0000256" key="1">
    <source>
        <dbReference type="SAM" id="MobiDB-lite"/>
    </source>
</evidence>
<name>A0A8S9N4A9_BRACR</name>
<accession>A0A8S9N4A9</accession>
<dbReference type="EMBL" id="QGKX02002183">
    <property type="protein sequence ID" value="KAF3490096.1"/>
    <property type="molecule type" value="Genomic_DNA"/>
</dbReference>
<gene>
    <name evidence="2" type="ORF">F2Q69_00052462</name>
</gene>
<proteinExistence type="predicted"/>
<protein>
    <submittedName>
        <fullName evidence="2">Uncharacterized protein</fullName>
    </submittedName>
</protein>
<sequence length="108" mass="12258">MSRSVTVVSDPASPLRDLARGRRDGRGDSSDLNLQIVAEVASSWSQLCQFWWVSTASQDRPVEEVCPDNLHISGEVHERLLWVALPNVLVWLPLEWFQQTGRARDTRC</sequence>
<organism evidence="2 3">
    <name type="scientific">Brassica cretica</name>
    <name type="common">Mustard</name>
    <dbReference type="NCBI Taxonomy" id="69181"/>
    <lineage>
        <taxon>Eukaryota</taxon>
        <taxon>Viridiplantae</taxon>
        <taxon>Streptophyta</taxon>
        <taxon>Embryophyta</taxon>
        <taxon>Tracheophyta</taxon>
        <taxon>Spermatophyta</taxon>
        <taxon>Magnoliopsida</taxon>
        <taxon>eudicotyledons</taxon>
        <taxon>Gunneridae</taxon>
        <taxon>Pentapetalae</taxon>
        <taxon>rosids</taxon>
        <taxon>malvids</taxon>
        <taxon>Brassicales</taxon>
        <taxon>Brassicaceae</taxon>
        <taxon>Brassiceae</taxon>
        <taxon>Brassica</taxon>
    </lineage>
</organism>
<evidence type="ECO:0000313" key="2">
    <source>
        <dbReference type="EMBL" id="KAF3490096.1"/>
    </source>
</evidence>
<evidence type="ECO:0000313" key="3">
    <source>
        <dbReference type="Proteomes" id="UP000712600"/>
    </source>
</evidence>
<feature type="region of interest" description="Disordered" evidence="1">
    <location>
        <begin position="1"/>
        <end position="29"/>
    </location>
</feature>
<dbReference type="Proteomes" id="UP000712600">
    <property type="component" value="Unassembled WGS sequence"/>
</dbReference>